<dbReference type="SUPFAM" id="SSF52096">
    <property type="entry name" value="ClpP/crotonase"/>
    <property type="match status" value="1"/>
</dbReference>
<organism evidence="7 8">
    <name type="scientific">Caldibacillus debilis GB1</name>
    <dbReference type="NCBI Taxonomy" id="1339248"/>
    <lineage>
        <taxon>Bacteria</taxon>
        <taxon>Bacillati</taxon>
        <taxon>Bacillota</taxon>
        <taxon>Bacilli</taxon>
        <taxon>Bacillales</taxon>
        <taxon>Bacillaceae</taxon>
        <taxon>Caldibacillus</taxon>
    </lineage>
</organism>
<evidence type="ECO:0000256" key="4">
    <source>
        <dbReference type="ARBA" id="ARBA00022801"/>
    </source>
</evidence>
<dbReference type="InterPro" id="IPR001907">
    <property type="entry name" value="ClpP"/>
</dbReference>
<dbReference type="InterPro" id="IPR023562">
    <property type="entry name" value="ClpP/TepA"/>
</dbReference>
<dbReference type="EMBL" id="AZRV01000006">
    <property type="protein sequence ID" value="RKO63553.1"/>
    <property type="molecule type" value="Genomic_DNA"/>
</dbReference>
<accession>A0A420VJN4</accession>
<dbReference type="GO" id="GO:0009368">
    <property type="term" value="C:endopeptidase Clp complex"/>
    <property type="evidence" value="ECO:0007669"/>
    <property type="project" value="TreeGrafter"/>
</dbReference>
<proteinExistence type="inferred from homology"/>
<dbReference type="RefSeq" id="WP_120666323.1">
    <property type="nucleotide sequence ID" value="NZ_AZRV01000006.1"/>
</dbReference>
<dbReference type="PANTHER" id="PTHR10381">
    <property type="entry name" value="ATP-DEPENDENT CLP PROTEASE PROTEOLYTIC SUBUNIT"/>
    <property type="match status" value="1"/>
</dbReference>
<keyword evidence="5" id="KW-0720">Serine protease</keyword>
<reference evidence="7 8" key="1">
    <citation type="submission" date="2013-12" db="EMBL/GenBank/DDBJ databases">
        <title>Genome and proteome characterization of Caldibacillus debilis GB1 derived from a cellulolytic aero-tolerant co-culture.</title>
        <authorList>
            <person name="Wushke S.T."/>
            <person name="Zhang X."/>
            <person name="Fristensky B."/>
            <person name="Wilkins J.A."/>
            <person name="Levin D.B."/>
            <person name="Sparling R."/>
        </authorList>
    </citation>
    <scope>NUCLEOTIDE SEQUENCE [LARGE SCALE GENOMIC DNA]</scope>
    <source>
        <strain evidence="7 8">GB1</strain>
    </source>
</reference>
<sequence length="253" mass="28297">MAKLKIKGTIVSDDVKWIYELFGIDATSPKDIEKIINEANGEDLEVEINSGGGYVDAGSEIYTMLKKYPGKVQVDIMGIAASAASVIAMAGDPVRISPTAQIMIHNVSSIAKGDYHAMEHEAEVLKNFNKAIANAYMLKTGLSQEELLQLMDKETWLNAQQAKEYGFVDEILFDEGEQLGQLVASYNGTIVLPPEVINKVRNLFQDINTQDVVIPEHRHKIVWPKQNNDAEKKNDFYQARLRFLKLKGELINE</sequence>
<dbReference type="GO" id="GO:0051117">
    <property type="term" value="F:ATPase binding"/>
    <property type="evidence" value="ECO:0007669"/>
    <property type="project" value="TreeGrafter"/>
</dbReference>
<dbReference type="GO" id="GO:0006515">
    <property type="term" value="P:protein quality control for misfolded or incompletely synthesized proteins"/>
    <property type="evidence" value="ECO:0007669"/>
    <property type="project" value="TreeGrafter"/>
</dbReference>
<evidence type="ECO:0000256" key="2">
    <source>
        <dbReference type="ARBA" id="ARBA00022490"/>
    </source>
</evidence>
<dbReference type="AlphaFoldDB" id="A0A420VJN4"/>
<keyword evidence="4" id="KW-0378">Hydrolase</keyword>
<evidence type="ECO:0000256" key="3">
    <source>
        <dbReference type="ARBA" id="ARBA00022670"/>
    </source>
</evidence>
<evidence type="ECO:0000256" key="6">
    <source>
        <dbReference type="RuleBase" id="RU003567"/>
    </source>
</evidence>
<comment type="similarity">
    <text evidence="1 6">Belongs to the peptidase S14 family.</text>
</comment>
<evidence type="ECO:0000313" key="7">
    <source>
        <dbReference type="EMBL" id="RKO63553.1"/>
    </source>
</evidence>
<dbReference type="PANTHER" id="PTHR10381:SF70">
    <property type="entry name" value="ATP-DEPENDENT CLP PROTEASE PROTEOLYTIC SUBUNIT"/>
    <property type="match status" value="1"/>
</dbReference>
<dbReference type="NCBIfam" id="NF045542">
    <property type="entry name" value="Clp_rel_HeadMat"/>
    <property type="match status" value="1"/>
</dbReference>
<dbReference type="Proteomes" id="UP000286235">
    <property type="component" value="Unassembled WGS sequence"/>
</dbReference>
<dbReference type="Pfam" id="PF00574">
    <property type="entry name" value="CLP_protease"/>
    <property type="match status" value="1"/>
</dbReference>
<comment type="caution">
    <text evidence="7">The sequence shown here is derived from an EMBL/GenBank/DDBJ whole genome shotgun (WGS) entry which is preliminary data.</text>
</comment>
<dbReference type="CDD" id="cd07016">
    <property type="entry name" value="S14_ClpP_1"/>
    <property type="match status" value="1"/>
</dbReference>
<keyword evidence="3 7" id="KW-0645">Protease</keyword>
<evidence type="ECO:0000256" key="1">
    <source>
        <dbReference type="ARBA" id="ARBA00007039"/>
    </source>
</evidence>
<protein>
    <recommendedName>
        <fullName evidence="6">ATP-dependent Clp protease proteolytic subunit</fullName>
    </recommendedName>
</protein>
<dbReference type="GO" id="GO:0004176">
    <property type="term" value="F:ATP-dependent peptidase activity"/>
    <property type="evidence" value="ECO:0007669"/>
    <property type="project" value="InterPro"/>
</dbReference>
<name>A0A420VJN4_9BACI</name>
<gene>
    <name evidence="7" type="ORF">Cdeb_02815</name>
</gene>
<evidence type="ECO:0000313" key="8">
    <source>
        <dbReference type="Proteomes" id="UP000286235"/>
    </source>
</evidence>
<evidence type="ECO:0000256" key="5">
    <source>
        <dbReference type="ARBA" id="ARBA00022825"/>
    </source>
</evidence>
<dbReference type="InterPro" id="IPR029045">
    <property type="entry name" value="ClpP/crotonase-like_dom_sf"/>
</dbReference>
<keyword evidence="2" id="KW-0963">Cytoplasm</keyword>
<dbReference type="GO" id="GO:0004252">
    <property type="term" value="F:serine-type endopeptidase activity"/>
    <property type="evidence" value="ECO:0007669"/>
    <property type="project" value="InterPro"/>
</dbReference>
<dbReference type="PRINTS" id="PR00127">
    <property type="entry name" value="CLPPROTEASEP"/>
</dbReference>
<dbReference type="Gene3D" id="3.90.226.10">
    <property type="entry name" value="2-enoyl-CoA Hydratase, Chain A, domain 1"/>
    <property type="match status" value="1"/>
</dbReference>
<keyword evidence="8" id="KW-1185">Reference proteome</keyword>